<protein>
    <submittedName>
        <fullName evidence="6">Crp/Fnr family transcriptional regulator</fullName>
    </submittedName>
</protein>
<name>A0A9E9LVE2_9BURK</name>
<dbReference type="Pfam" id="PF13545">
    <property type="entry name" value="HTH_Crp_2"/>
    <property type="match status" value="1"/>
</dbReference>
<dbReference type="RefSeq" id="WP_269309444.1">
    <property type="nucleotide sequence ID" value="NZ_CP098242.1"/>
</dbReference>
<dbReference type="Pfam" id="PF00027">
    <property type="entry name" value="cNMP_binding"/>
    <property type="match status" value="1"/>
</dbReference>
<dbReference type="InterPro" id="IPR036390">
    <property type="entry name" value="WH_DNA-bd_sf"/>
</dbReference>
<dbReference type="SUPFAM" id="SSF46785">
    <property type="entry name" value="Winged helix' DNA-binding domain"/>
    <property type="match status" value="1"/>
</dbReference>
<dbReference type="GO" id="GO:0003700">
    <property type="term" value="F:DNA-binding transcription factor activity"/>
    <property type="evidence" value="ECO:0007669"/>
    <property type="project" value="TreeGrafter"/>
</dbReference>
<dbReference type="PANTHER" id="PTHR24567:SF26">
    <property type="entry name" value="REGULATORY PROTEIN YEIL"/>
    <property type="match status" value="1"/>
</dbReference>
<dbReference type="Gene3D" id="2.60.120.10">
    <property type="entry name" value="Jelly Rolls"/>
    <property type="match status" value="1"/>
</dbReference>
<dbReference type="SMART" id="SM00419">
    <property type="entry name" value="HTH_CRP"/>
    <property type="match status" value="1"/>
</dbReference>
<evidence type="ECO:0000313" key="7">
    <source>
        <dbReference type="Proteomes" id="UP001156215"/>
    </source>
</evidence>
<dbReference type="PROSITE" id="PS51063">
    <property type="entry name" value="HTH_CRP_2"/>
    <property type="match status" value="1"/>
</dbReference>
<proteinExistence type="predicted"/>
<dbReference type="InterPro" id="IPR012318">
    <property type="entry name" value="HTH_CRP"/>
</dbReference>
<evidence type="ECO:0000259" key="4">
    <source>
        <dbReference type="PROSITE" id="PS50042"/>
    </source>
</evidence>
<dbReference type="Proteomes" id="UP001156215">
    <property type="component" value="Chromosome"/>
</dbReference>
<evidence type="ECO:0000259" key="5">
    <source>
        <dbReference type="PROSITE" id="PS51063"/>
    </source>
</evidence>
<dbReference type="Gene3D" id="1.10.10.10">
    <property type="entry name" value="Winged helix-like DNA-binding domain superfamily/Winged helix DNA-binding domain"/>
    <property type="match status" value="1"/>
</dbReference>
<dbReference type="InterPro" id="IPR014710">
    <property type="entry name" value="RmlC-like_jellyroll"/>
</dbReference>
<dbReference type="GO" id="GO:0003677">
    <property type="term" value="F:DNA binding"/>
    <property type="evidence" value="ECO:0007669"/>
    <property type="project" value="UniProtKB-KW"/>
</dbReference>
<dbReference type="PROSITE" id="PS50042">
    <property type="entry name" value="CNMP_BINDING_3"/>
    <property type="match status" value="1"/>
</dbReference>
<feature type="domain" description="HTH crp-type" evidence="5">
    <location>
        <begin position="157"/>
        <end position="226"/>
    </location>
</feature>
<sequence length="239" mass="27708">MTFVNPQKNENDARTILKNCSWMRSLPQNALDDLLASSAWRTFARGEVLFHEGDKIIHGLLLESGRLEVFRYTTEGNEKIFGYIQDKEFLALPAVFMKHGRYPMSVRALEDGRALAVPKHAIHQMCLQYPEVTFQLLSNVCNHLYEMVNRVDWLTSSSTSERLAEYLLKLHKQNTEKKAITLPMNRVQLATYLGVRHETLIRLISAWQKKQYIHVDKNEVQILNPDVLRNLAKPAQRTF</sequence>
<dbReference type="GO" id="GO:0005829">
    <property type="term" value="C:cytosol"/>
    <property type="evidence" value="ECO:0007669"/>
    <property type="project" value="TreeGrafter"/>
</dbReference>
<keyword evidence="1" id="KW-0805">Transcription regulation</keyword>
<keyword evidence="7" id="KW-1185">Reference proteome</keyword>
<dbReference type="CDD" id="cd00038">
    <property type="entry name" value="CAP_ED"/>
    <property type="match status" value="1"/>
</dbReference>
<evidence type="ECO:0000313" key="6">
    <source>
        <dbReference type="EMBL" id="WAW10430.1"/>
    </source>
</evidence>
<evidence type="ECO:0000256" key="1">
    <source>
        <dbReference type="ARBA" id="ARBA00023015"/>
    </source>
</evidence>
<dbReference type="KEGG" id="ovb:NB640_01835"/>
<reference evidence="6" key="1">
    <citation type="journal article" date="2022" name="Front. Microbiol.">
        <title>New perspectives on an old grouping: The genomic and phenotypic variability of Oxalobacter formigenes and the implications for calcium oxalate stone prevention.</title>
        <authorList>
            <person name="Chmiel J.A."/>
            <person name="Carr C."/>
            <person name="Stuivenberg G.A."/>
            <person name="Venema R."/>
            <person name="Chanyi R.M."/>
            <person name="Al K.F."/>
            <person name="Giguere D."/>
            <person name="Say H."/>
            <person name="Akouris P.P."/>
            <person name="Dominguez Romero S.A."/>
            <person name="Kwong A."/>
            <person name="Tai V."/>
            <person name="Koval S.F."/>
            <person name="Razvi H."/>
            <person name="Bjazevic J."/>
            <person name="Burton J.P."/>
        </authorList>
    </citation>
    <scope>NUCLEOTIDE SEQUENCE</scope>
    <source>
        <strain evidence="6">WoOx3</strain>
    </source>
</reference>
<accession>A0A9E9LVE2</accession>
<feature type="domain" description="Cyclic nucleotide-binding" evidence="4">
    <location>
        <begin position="22"/>
        <end position="125"/>
    </location>
</feature>
<keyword evidence="2" id="KW-0238">DNA-binding</keyword>
<dbReference type="InterPro" id="IPR036388">
    <property type="entry name" value="WH-like_DNA-bd_sf"/>
</dbReference>
<dbReference type="InterPro" id="IPR000595">
    <property type="entry name" value="cNMP-bd_dom"/>
</dbReference>
<evidence type="ECO:0000256" key="2">
    <source>
        <dbReference type="ARBA" id="ARBA00023125"/>
    </source>
</evidence>
<dbReference type="InterPro" id="IPR050397">
    <property type="entry name" value="Env_Response_Regulators"/>
</dbReference>
<dbReference type="AlphaFoldDB" id="A0A9E9LVE2"/>
<organism evidence="6 7">
    <name type="scientific">Oxalobacter vibrioformis</name>
    <dbReference type="NCBI Taxonomy" id="933080"/>
    <lineage>
        <taxon>Bacteria</taxon>
        <taxon>Pseudomonadati</taxon>
        <taxon>Pseudomonadota</taxon>
        <taxon>Betaproteobacteria</taxon>
        <taxon>Burkholderiales</taxon>
        <taxon>Oxalobacteraceae</taxon>
        <taxon>Oxalobacter</taxon>
    </lineage>
</organism>
<dbReference type="PANTHER" id="PTHR24567">
    <property type="entry name" value="CRP FAMILY TRANSCRIPTIONAL REGULATORY PROTEIN"/>
    <property type="match status" value="1"/>
</dbReference>
<dbReference type="InterPro" id="IPR018490">
    <property type="entry name" value="cNMP-bd_dom_sf"/>
</dbReference>
<dbReference type="SMART" id="SM00100">
    <property type="entry name" value="cNMP"/>
    <property type="match status" value="1"/>
</dbReference>
<gene>
    <name evidence="6" type="ORF">NB640_01835</name>
</gene>
<dbReference type="EMBL" id="CP098242">
    <property type="protein sequence ID" value="WAW10430.1"/>
    <property type="molecule type" value="Genomic_DNA"/>
</dbReference>
<keyword evidence="3" id="KW-0804">Transcription</keyword>
<dbReference type="SUPFAM" id="SSF51206">
    <property type="entry name" value="cAMP-binding domain-like"/>
    <property type="match status" value="1"/>
</dbReference>
<evidence type="ECO:0000256" key="3">
    <source>
        <dbReference type="ARBA" id="ARBA00023163"/>
    </source>
</evidence>